<sequence length="247" mass="26733">MPARVRFVDVPATPSSTYSDATLASSPGPMTPPALIPSPLPAKGYRPSPTLSATSALPPSQVQMNKYLACLPGVGSLLLWDLTQDCNTARLRTSDSWPTLPFEVLATPATTPKLASITIVCGGFPWAITVRPRGSDSPWGSTPYVTVGDVLFTLYRALRLPVTDAEISDVRDSALRQRVKDAFARRCNSIADPAHRDVEISKRIKRVDFLCDKRMFQGLSLVPEGLPSMGLQPGVVWRLHVSPPGAR</sequence>
<proteinExistence type="predicted"/>
<reference evidence="2 3" key="1">
    <citation type="journal article" date="2015" name="Biotechnol. Biofuels">
        <title>Enhanced degradation of softwood versus hardwood by the white-rot fungus Pycnoporus coccineus.</title>
        <authorList>
            <person name="Couturier M."/>
            <person name="Navarro D."/>
            <person name="Chevret D."/>
            <person name="Henrissat B."/>
            <person name="Piumi F."/>
            <person name="Ruiz-Duenas F.J."/>
            <person name="Martinez A.T."/>
            <person name="Grigoriev I.V."/>
            <person name="Riley R."/>
            <person name="Lipzen A."/>
            <person name="Berrin J.G."/>
            <person name="Master E.R."/>
            <person name="Rosso M.N."/>
        </authorList>
    </citation>
    <scope>NUCLEOTIDE SEQUENCE [LARGE SCALE GENOMIC DNA]</scope>
    <source>
        <strain evidence="2 3">BRFM310</strain>
    </source>
</reference>
<keyword evidence="3" id="KW-1185">Reference proteome</keyword>
<dbReference type="EMBL" id="KZ084094">
    <property type="protein sequence ID" value="OSD05045.1"/>
    <property type="molecule type" value="Genomic_DNA"/>
</dbReference>
<evidence type="ECO:0000313" key="3">
    <source>
        <dbReference type="Proteomes" id="UP000193067"/>
    </source>
</evidence>
<protein>
    <recommendedName>
        <fullName evidence="1">DUF6699 domain-containing protein</fullName>
    </recommendedName>
</protein>
<feature type="domain" description="DUF6699" evidence="1">
    <location>
        <begin position="78"/>
        <end position="221"/>
    </location>
</feature>
<dbReference type="Pfam" id="PF20415">
    <property type="entry name" value="DUF6699"/>
    <property type="match status" value="1"/>
</dbReference>
<dbReference type="OrthoDB" id="2783256at2759"/>
<evidence type="ECO:0000313" key="2">
    <source>
        <dbReference type="EMBL" id="OSD05045.1"/>
    </source>
</evidence>
<evidence type="ECO:0000259" key="1">
    <source>
        <dbReference type="Pfam" id="PF20415"/>
    </source>
</evidence>
<name>A0A1Y2IV71_TRAC3</name>
<organism evidence="2 3">
    <name type="scientific">Trametes coccinea (strain BRFM310)</name>
    <name type="common">Pycnoporus coccineus</name>
    <dbReference type="NCBI Taxonomy" id="1353009"/>
    <lineage>
        <taxon>Eukaryota</taxon>
        <taxon>Fungi</taxon>
        <taxon>Dikarya</taxon>
        <taxon>Basidiomycota</taxon>
        <taxon>Agaricomycotina</taxon>
        <taxon>Agaricomycetes</taxon>
        <taxon>Polyporales</taxon>
        <taxon>Polyporaceae</taxon>
        <taxon>Trametes</taxon>
    </lineage>
</organism>
<dbReference type="AlphaFoldDB" id="A0A1Y2IV71"/>
<dbReference type="InterPro" id="IPR046522">
    <property type="entry name" value="DUF6699"/>
</dbReference>
<dbReference type="Proteomes" id="UP000193067">
    <property type="component" value="Unassembled WGS sequence"/>
</dbReference>
<gene>
    <name evidence="2" type="ORF">PYCCODRAFT_1432792</name>
</gene>
<accession>A0A1Y2IV71</accession>